<feature type="short sequence motif" description="TonB C-terminal box" evidence="12">
    <location>
        <begin position="727"/>
        <end position="744"/>
    </location>
</feature>
<dbReference type="Pfam" id="PF07715">
    <property type="entry name" value="Plug"/>
    <property type="match status" value="1"/>
</dbReference>
<dbReference type="GO" id="GO:0009279">
    <property type="term" value="C:cell outer membrane"/>
    <property type="evidence" value="ECO:0007669"/>
    <property type="project" value="UniProtKB-SubCell"/>
</dbReference>
<evidence type="ECO:0000313" key="18">
    <source>
        <dbReference type="Proteomes" id="UP000001977"/>
    </source>
</evidence>
<evidence type="ECO:0000256" key="13">
    <source>
        <dbReference type="RuleBase" id="RU003357"/>
    </source>
</evidence>
<comment type="subcellular location">
    <subcellularLocation>
        <location evidence="1 11">Cell outer membrane</location>
        <topology evidence="1 11">Multi-pass membrane protein</topology>
    </subcellularLocation>
</comment>
<dbReference type="PANTHER" id="PTHR30442">
    <property type="entry name" value="IRON III DICITRATE TRANSPORT PROTEIN FECA"/>
    <property type="match status" value="1"/>
</dbReference>
<dbReference type="Proteomes" id="UP000001977">
    <property type="component" value="Chromosome"/>
</dbReference>
<evidence type="ECO:0000313" key="17">
    <source>
        <dbReference type="EMBL" id="CAJ50986.1"/>
    </source>
</evidence>
<dbReference type="RefSeq" id="WP_012419013.1">
    <property type="nucleotide sequence ID" value="NC_010645.1"/>
</dbReference>
<evidence type="ECO:0000256" key="1">
    <source>
        <dbReference type="ARBA" id="ARBA00004571"/>
    </source>
</evidence>
<keyword evidence="5 11" id="KW-0812">Transmembrane</keyword>
<evidence type="ECO:0000256" key="8">
    <source>
        <dbReference type="ARBA" id="ARBA00023136"/>
    </source>
</evidence>
<dbReference type="OrthoDB" id="9790771at2"/>
<dbReference type="InterPro" id="IPR011276">
    <property type="entry name" value="TonB_haem/Hb_rcpt"/>
</dbReference>
<dbReference type="Gene3D" id="2.40.170.20">
    <property type="entry name" value="TonB-dependent receptor, beta-barrel domain"/>
    <property type="match status" value="1"/>
</dbReference>
<keyword evidence="8 11" id="KW-0472">Membrane</keyword>
<dbReference type="GO" id="GO:0015232">
    <property type="term" value="F:heme transmembrane transporter activity"/>
    <property type="evidence" value="ECO:0007669"/>
    <property type="project" value="InterPro"/>
</dbReference>
<dbReference type="PROSITE" id="PS52016">
    <property type="entry name" value="TONB_DEPENDENT_REC_3"/>
    <property type="match status" value="1"/>
</dbReference>
<organism evidence="17 18">
    <name type="scientific">Bordetella avium (strain 197N)</name>
    <dbReference type="NCBI Taxonomy" id="360910"/>
    <lineage>
        <taxon>Bacteria</taxon>
        <taxon>Pseudomonadati</taxon>
        <taxon>Pseudomonadota</taxon>
        <taxon>Betaproteobacteria</taxon>
        <taxon>Burkholderiales</taxon>
        <taxon>Alcaligenaceae</taxon>
        <taxon>Bordetella</taxon>
    </lineage>
</organism>
<keyword evidence="6 14" id="KW-0732">Signal</keyword>
<dbReference type="NCBIfam" id="TIGR01786">
    <property type="entry name" value="TonB-hemlactrns"/>
    <property type="match status" value="1"/>
</dbReference>
<evidence type="ECO:0000256" key="10">
    <source>
        <dbReference type="ARBA" id="ARBA00023237"/>
    </source>
</evidence>
<dbReference type="Pfam" id="PF00593">
    <property type="entry name" value="TonB_dep_Rec_b-barrel"/>
    <property type="match status" value="1"/>
</dbReference>
<sequence length="744" mass="83625">MPKIFILSSIHLAFLLTFPAAARTTPPVPNARHSTGHTALPAETRRVFTLPTQSVTADSIELSRSELDQAEIDRAQADNFASLVDRLPGISQAGSPRPGGQSLNIWGMGDSEDVKLILDGAPKGFEKYRQGSVFIEPELIRRIEVDKGPHNLWDGIGGFGGTVRIDTKDAAELLGPDELGGGLVKYGRHSNDGQNIYSAALYGRTQQNGADGLVYFNQRDGGDLRRPDGSRFLYSRNDLRSYLAKTNLHIARDHKLTLSIIRSTSRGWQPYAAKRDSLSAPSEANIRRYGLEAAWRRQLVYRDQIDQTLSAAWQYRPGPWLDLALSYADSHTRQHDRRPDNATPSAFIGTLGHRSWVGYKDRVLELRNLSHLSAGGADHALQFGGRWHQHRRDTLMYYAQARNRADQNRGYFQPPYMPSGRQTVRSLFLQDAVTIGRLTITPGLRYDHVVNRGQANLARRYNDPAPSAGHDYRSVTYTGWTPHLGAIWQAKPWLSLLADVTQGWRAPLIDEQYEVQYARAAASGTSRSLRPERMLAWRAGAIFDFRDLLARKDHLQVRGTAFTNRGRDEIFLRRGVLCETQPCPKPLSNYRNLPGYRIEGLELESFYDSTHWFGSLSVSAMRGRRDSSPRDPAGQRSWIAEIPPTTVRAMLGWKTQNLAFGWTGEFVRRQDRSPKQSDPLAGVWSLPASSGYALHGLFAYWRPWPGMQARLAVDNLLNRAYRPYLGETVSGLGRNIKLSLSQHF</sequence>
<reference evidence="17 18" key="1">
    <citation type="journal article" date="2006" name="J. Bacteriol.">
        <title>Comparison of the genome sequence of the poultry pathogen Bordetella avium with those of B. bronchiseptica, B. pertussis, and B. parapertussis reveals extensive diversity in surface structures associated with host interaction.</title>
        <authorList>
            <person name="Sebaihia M."/>
            <person name="Preston A."/>
            <person name="Maskell D.J."/>
            <person name="Kuzmiak H."/>
            <person name="Connell T.D."/>
            <person name="King N.D."/>
            <person name="Orndorff P.E."/>
            <person name="Miyamoto D.M."/>
            <person name="Thomson N.R."/>
            <person name="Harris D."/>
            <person name="Goble A."/>
            <person name="Lord A."/>
            <person name="Murphy L."/>
            <person name="Quail M.A."/>
            <person name="Rutter S."/>
            <person name="Squares R."/>
            <person name="Squares S."/>
            <person name="Woodward J."/>
            <person name="Parkhill J."/>
            <person name="Temple L.M."/>
        </authorList>
    </citation>
    <scope>NUCLEOTIDE SEQUENCE [LARGE SCALE GENOMIC DNA]</scope>
    <source>
        <strain evidence="17 18">197N</strain>
    </source>
</reference>
<gene>
    <name evidence="17" type="primary">hemC</name>
    <name evidence="17" type="ordered locus">BAV3376</name>
</gene>
<feature type="domain" description="TonB-dependent receptor plug" evidence="16">
    <location>
        <begin position="61"/>
        <end position="162"/>
    </location>
</feature>
<evidence type="ECO:0000256" key="6">
    <source>
        <dbReference type="ARBA" id="ARBA00022729"/>
    </source>
</evidence>
<name>Q2KTM4_BORA1</name>
<dbReference type="InterPro" id="IPR037066">
    <property type="entry name" value="Plug_dom_sf"/>
</dbReference>
<dbReference type="InterPro" id="IPR039426">
    <property type="entry name" value="TonB-dep_rcpt-like"/>
</dbReference>
<keyword evidence="18" id="KW-1185">Reference proteome</keyword>
<dbReference type="NCBIfam" id="TIGR01785">
    <property type="entry name" value="TonB-hemin"/>
    <property type="match status" value="1"/>
</dbReference>
<dbReference type="eggNOG" id="COG1629">
    <property type="taxonomic scope" value="Bacteria"/>
</dbReference>
<evidence type="ECO:0000256" key="3">
    <source>
        <dbReference type="ARBA" id="ARBA00022448"/>
    </source>
</evidence>
<evidence type="ECO:0000256" key="4">
    <source>
        <dbReference type="ARBA" id="ARBA00022452"/>
    </source>
</evidence>
<keyword evidence="10 11" id="KW-0998">Cell outer membrane</keyword>
<dbReference type="PROSITE" id="PS01156">
    <property type="entry name" value="TONB_DEPENDENT_REC_2"/>
    <property type="match status" value="1"/>
</dbReference>
<dbReference type="HOGENOM" id="CLU_008287_19_3_4"/>
<dbReference type="SUPFAM" id="SSF56935">
    <property type="entry name" value="Porins"/>
    <property type="match status" value="1"/>
</dbReference>
<protein>
    <submittedName>
        <fullName evidence="17">TonB-dependent heme receptor</fullName>
    </submittedName>
</protein>
<feature type="domain" description="TonB-dependent receptor-like beta-barrel" evidence="15">
    <location>
        <begin position="257"/>
        <end position="716"/>
    </location>
</feature>
<dbReference type="CDD" id="cd01347">
    <property type="entry name" value="ligand_gated_channel"/>
    <property type="match status" value="1"/>
</dbReference>
<evidence type="ECO:0000256" key="7">
    <source>
        <dbReference type="ARBA" id="ARBA00023077"/>
    </source>
</evidence>
<evidence type="ECO:0000256" key="9">
    <source>
        <dbReference type="ARBA" id="ARBA00023170"/>
    </source>
</evidence>
<keyword evidence="9 17" id="KW-0675">Receptor</keyword>
<evidence type="ECO:0000256" key="12">
    <source>
        <dbReference type="PROSITE-ProRule" id="PRU10144"/>
    </source>
</evidence>
<dbReference type="Gene3D" id="2.170.130.10">
    <property type="entry name" value="TonB-dependent receptor, plug domain"/>
    <property type="match status" value="1"/>
</dbReference>
<evidence type="ECO:0000256" key="2">
    <source>
        <dbReference type="ARBA" id="ARBA00009810"/>
    </source>
</evidence>
<dbReference type="InterPro" id="IPR000531">
    <property type="entry name" value="Beta-barrel_TonB"/>
</dbReference>
<dbReference type="GO" id="GO:0033214">
    <property type="term" value="P:siderophore-iron import into cell"/>
    <property type="evidence" value="ECO:0007669"/>
    <property type="project" value="TreeGrafter"/>
</dbReference>
<dbReference type="InterPro" id="IPR010949">
    <property type="entry name" value="TonB_Hb/transfer/lactofer_rcpt"/>
</dbReference>
<feature type="signal peptide" evidence="14">
    <location>
        <begin position="1"/>
        <end position="22"/>
    </location>
</feature>
<dbReference type="STRING" id="360910.BAV3376"/>
<keyword evidence="4 11" id="KW-1134">Transmembrane beta strand</keyword>
<dbReference type="InterPro" id="IPR010917">
    <property type="entry name" value="TonB_rcpt_CS"/>
</dbReference>
<comment type="similarity">
    <text evidence="2 11 13">Belongs to the TonB-dependent receptor family.</text>
</comment>
<dbReference type="InterPro" id="IPR036942">
    <property type="entry name" value="Beta-barrel_TonB_sf"/>
</dbReference>
<evidence type="ECO:0000256" key="14">
    <source>
        <dbReference type="SAM" id="SignalP"/>
    </source>
</evidence>
<evidence type="ECO:0000259" key="16">
    <source>
        <dbReference type="Pfam" id="PF07715"/>
    </source>
</evidence>
<dbReference type="InterPro" id="IPR012910">
    <property type="entry name" value="Plug_dom"/>
</dbReference>
<keyword evidence="3 11" id="KW-0813">Transport</keyword>
<dbReference type="KEGG" id="bav:BAV3376"/>
<evidence type="ECO:0000259" key="15">
    <source>
        <dbReference type="Pfam" id="PF00593"/>
    </source>
</evidence>
<dbReference type="PANTHER" id="PTHR30442:SF0">
    <property type="entry name" value="FE(3+) DICITRATE TRANSPORT PROTEIN FECA"/>
    <property type="match status" value="1"/>
</dbReference>
<dbReference type="GeneID" id="92933363"/>
<dbReference type="EMBL" id="AM167904">
    <property type="protein sequence ID" value="CAJ50986.1"/>
    <property type="molecule type" value="Genomic_DNA"/>
</dbReference>
<accession>Q2KTM4</accession>
<dbReference type="AlphaFoldDB" id="Q2KTM4"/>
<proteinExistence type="inferred from homology"/>
<evidence type="ECO:0000256" key="5">
    <source>
        <dbReference type="ARBA" id="ARBA00022692"/>
    </source>
</evidence>
<evidence type="ECO:0000256" key="11">
    <source>
        <dbReference type="PROSITE-ProRule" id="PRU01360"/>
    </source>
</evidence>
<feature type="chain" id="PRO_5004211765" evidence="14">
    <location>
        <begin position="23"/>
        <end position="744"/>
    </location>
</feature>
<keyword evidence="7 13" id="KW-0798">TonB box</keyword>